<gene>
    <name evidence="1" type="ORF">ERS852520_02086</name>
</gene>
<dbReference type="RefSeq" id="WP_055160815.1">
    <property type="nucleotide sequence ID" value="NZ_CZAU01000020.1"/>
</dbReference>
<dbReference type="Proteomes" id="UP000095564">
    <property type="component" value="Unassembled WGS sequence"/>
</dbReference>
<dbReference type="InterPro" id="IPR020288">
    <property type="entry name" value="Sheath_initiator"/>
</dbReference>
<evidence type="ECO:0000313" key="2">
    <source>
        <dbReference type="Proteomes" id="UP000095564"/>
    </source>
</evidence>
<organism evidence="1 2">
    <name type="scientific">Anaerostipes hadrus</name>
    <dbReference type="NCBI Taxonomy" id="649756"/>
    <lineage>
        <taxon>Bacteria</taxon>
        <taxon>Bacillati</taxon>
        <taxon>Bacillota</taxon>
        <taxon>Clostridia</taxon>
        <taxon>Lachnospirales</taxon>
        <taxon>Lachnospiraceae</taxon>
        <taxon>Anaerostipes</taxon>
    </lineage>
</organism>
<reference evidence="1 2" key="1">
    <citation type="submission" date="2015-09" db="EMBL/GenBank/DDBJ databases">
        <authorList>
            <consortium name="Pathogen Informatics"/>
        </authorList>
    </citation>
    <scope>NUCLEOTIDE SEQUENCE [LARGE SCALE GENOMIC DNA]</scope>
    <source>
        <strain evidence="1 2">2789STDY5834908</strain>
    </source>
</reference>
<dbReference type="OrthoDB" id="89089at2"/>
<protein>
    <submittedName>
        <fullName evidence="1">Protein of uncharacterized function (DUF2634)</fullName>
    </submittedName>
</protein>
<dbReference type="AlphaFoldDB" id="A0A174QSN2"/>
<dbReference type="Pfam" id="PF10934">
    <property type="entry name" value="Sheath_initiator"/>
    <property type="match status" value="1"/>
</dbReference>
<sequence length="143" mass="16756">MQGGEYIRFPFEEETEELIDKEEEEEYYPREFDIDFTTGKLTGRIAEGARAVAVWAYLAIKIVRYKYIQYSWEYGNEMVNLIGGTYSDEYVKSEVNRMLTECLEVNPYVNGIENLEIEKVNETLHIKFTLLTDYGSEEVESDV</sequence>
<dbReference type="EMBL" id="CZAU01000020">
    <property type="protein sequence ID" value="CUP74727.1"/>
    <property type="molecule type" value="Genomic_DNA"/>
</dbReference>
<evidence type="ECO:0000313" key="1">
    <source>
        <dbReference type="EMBL" id="CUP74727.1"/>
    </source>
</evidence>
<accession>A0A174QSN2</accession>
<name>A0A174QSN2_ANAHA</name>
<proteinExistence type="predicted"/>